<dbReference type="InterPro" id="IPR029062">
    <property type="entry name" value="Class_I_gatase-like"/>
</dbReference>
<dbReference type="EMBL" id="CP034235">
    <property type="protein sequence ID" value="QGQ95144.1"/>
    <property type="molecule type" value="Genomic_DNA"/>
</dbReference>
<proteinExistence type="predicted"/>
<protein>
    <recommendedName>
        <fullName evidence="3">Glycosyl hydrolases family 2 sugar binding domain-containing protein</fullName>
    </recommendedName>
</protein>
<dbReference type="PANTHER" id="PTHR36848:SF2">
    <property type="entry name" value="SECRETED PROTEIN"/>
    <property type="match status" value="1"/>
</dbReference>
<dbReference type="KEGG" id="ppsc:EHS13_09730"/>
<dbReference type="Pfam" id="PF17132">
    <property type="entry name" value="Glyco_hydro_106"/>
    <property type="match status" value="1"/>
</dbReference>
<dbReference type="Proteomes" id="UP000426246">
    <property type="component" value="Chromosome"/>
</dbReference>
<evidence type="ECO:0008006" key="3">
    <source>
        <dbReference type="Google" id="ProtNLM"/>
    </source>
</evidence>
<dbReference type="SUPFAM" id="SSF49785">
    <property type="entry name" value="Galactose-binding domain-like"/>
    <property type="match status" value="1"/>
</dbReference>
<reference evidence="2" key="1">
    <citation type="submission" date="2018-11" db="EMBL/GenBank/DDBJ databases">
        <title>Complete genome sequence of Paenibacillus sp. ML311-T8.</title>
        <authorList>
            <person name="Nam Y.-D."/>
            <person name="Kang J."/>
            <person name="Chung W.-H."/>
            <person name="Park Y.S."/>
        </authorList>
    </citation>
    <scope>NUCLEOTIDE SEQUENCE [LARGE SCALE GENOMIC DNA]</scope>
    <source>
        <strain evidence="2">ML311-T8</strain>
    </source>
</reference>
<name>A0A6B8RHE2_9BACL</name>
<dbReference type="Gene3D" id="3.40.50.880">
    <property type="match status" value="1"/>
</dbReference>
<dbReference type="Gene3D" id="2.60.120.260">
    <property type="entry name" value="Galactose-binding domain-like"/>
    <property type="match status" value="1"/>
</dbReference>
<evidence type="ECO:0000313" key="1">
    <source>
        <dbReference type="EMBL" id="QGQ95144.1"/>
    </source>
</evidence>
<evidence type="ECO:0000313" key="2">
    <source>
        <dbReference type="Proteomes" id="UP000426246"/>
    </source>
</evidence>
<organism evidence="1 2">
    <name type="scientific">Paenibacillus psychroresistens</name>
    <dbReference type="NCBI Taxonomy" id="1778678"/>
    <lineage>
        <taxon>Bacteria</taxon>
        <taxon>Bacillati</taxon>
        <taxon>Bacillota</taxon>
        <taxon>Bacilli</taxon>
        <taxon>Bacillales</taxon>
        <taxon>Paenibacillaceae</taxon>
        <taxon>Paenibacillus</taxon>
    </lineage>
</organism>
<accession>A0A6B8RHE2</accession>
<dbReference type="CDD" id="cd03143">
    <property type="entry name" value="A4_beta-galactosidase_middle_domain"/>
    <property type="match status" value="1"/>
</dbReference>
<dbReference type="InterPro" id="IPR008979">
    <property type="entry name" value="Galactose-bd-like_sf"/>
</dbReference>
<dbReference type="NCBIfam" id="NF045579">
    <property type="entry name" value="rhamnoside_JR"/>
    <property type="match status" value="1"/>
</dbReference>
<dbReference type="AlphaFoldDB" id="A0A6B8RHE2"/>
<dbReference type="InterPro" id="IPR053161">
    <property type="entry name" value="Ulvan_degrading_GH"/>
</dbReference>
<dbReference type="PANTHER" id="PTHR36848">
    <property type="entry name" value="DNA-BINDING PROTEIN (PUTATIVE SECRETED PROTEIN)-RELATED"/>
    <property type="match status" value="1"/>
</dbReference>
<gene>
    <name evidence="1" type="ORF">EHS13_09730</name>
</gene>
<keyword evidence="2" id="KW-1185">Reference proteome</keyword>
<sequence>MHFTRIYHAYNDCLLPQALRRLFIMTDNPIGFPSRALDLDVYPGFLNPPKGYGEVAFYWWIGEKLTKERLLWQLEQLKDHHITGLQVNYAHSDEGGDSYGYSYPSDPPLFSEDWWELFGWFAEKCGERGITVSLSDYTLCSPGQGWYTDEILSLDPSMVGTNLKHMEWNNIVGLLNCTLPLPSKTLSITAYKINENQLEPITAIDLIGSKQDNIISVFLPEGNWRIVAVYSEVNTRSLDPMHPNAGAKVIEHFFQRFEDRLSGIPNAKLGFFFSDELDFGIRGLLWNNTFHEEFMQRKGYDLLPELAALFTDIGPRTTKVRLDYKDVLVALSEEHYFIPVYSWHQERGMIYGCDHGGRGTDLVEFGDYFRTQRWNQGPGCDQPRLECDLVKNKVASSIAHLYNRPRTWLEGYHSSGWSTNTAQLTEATFRNFATGHNLLSLHGLYYTTLGGWWEWAPPCNHFRMPYWPHMESFLACSERLSYLLSQGTHACDVAILYPVASVEAGIDGEAAVKTSFAIGEHLYQHGIDFDYMDFESLDRAEVKDQELRVSGEAYRVLILPAMRTLRYSTLLKALEFYNAGGIVIALGFLPIASENAGLADPELDQKVFELFGMTASKAAELNQFFMNENQIGGKAIFAITFAEVTQLITNSFPRDFVCLDVLPENEFPYIMHRKIGSRDLYMVHGAPKGTKCFFRCHGSIELWDPWTGAVTEIQAYNVTSEGTTILLPLDSEAAHLIVFQKRDELTEGTQLQPTLSLSTNTSSKKRDELNHEWEFELQPTLNNQFGDFRLPAAEEIIGAEASSFRFALETTANPGWENSGFNDSEWQNATSGYGPYFWKLGPIPKDSITNKVESQLSTLLTIKPGDSVMIGGHAFPWQTYEFSMRYGVEGDPGHQGYHGLKGKVTDQFFALGKANVDQTETVYSSETAGDVYYLWSTFDAEGETKANMRMDGNLPASIWLNSSKMELVETIVSIEARNNHVLLRYDNPGRSSVVFEALDTPLDWQQAYPLAMSWYKKPGLFPYNVRLNEHFAAGWYRFTAPPGLQAMEITAYGDVEAWANGIKLSAESSKKNLDGSLTYTITTSEKLEYSELIALRIRYNSTHFAGAAIPQPIRFTCSTGLIKPGDWSKIDGLYSYSGGVIYRTSYIWDQLQSPVESKVLLDLGKVISTAEIRINGNHIGTLVAPPWKLDIGTYLQTGQNLIEILVYNTLANHYTTIPTRFRGDLTSGLLGPVVIEIN</sequence>